<reference evidence="5" key="1">
    <citation type="journal article" date="2018" name="Nat. Microbiol.">
        <title>Leveraging single-cell genomics to expand the fungal tree of life.</title>
        <authorList>
            <person name="Ahrendt S.R."/>
            <person name="Quandt C.A."/>
            <person name="Ciobanu D."/>
            <person name="Clum A."/>
            <person name="Salamov A."/>
            <person name="Andreopoulos B."/>
            <person name="Cheng J.F."/>
            <person name="Woyke T."/>
            <person name="Pelin A."/>
            <person name="Henrissat B."/>
            <person name="Reynolds N.K."/>
            <person name="Benny G.L."/>
            <person name="Smith M.E."/>
            <person name="James T.Y."/>
            <person name="Grigoriev I.V."/>
        </authorList>
    </citation>
    <scope>NUCLEOTIDE SEQUENCE [LARGE SCALE GENOMIC DNA]</scope>
    <source>
        <strain evidence="5">RSA 1356</strain>
    </source>
</reference>
<protein>
    <recommendedName>
        <fullName evidence="3">DUF7492 domain-containing protein</fullName>
    </recommendedName>
</protein>
<accession>A0A4P9XYC7</accession>
<proteinExistence type="predicted"/>
<keyword evidence="5" id="KW-1185">Reference proteome</keyword>
<dbReference type="InterPro" id="IPR055915">
    <property type="entry name" value="DUF7492"/>
</dbReference>
<evidence type="ECO:0000313" key="5">
    <source>
        <dbReference type="Proteomes" id="UP000271241"/>
    </source>
</evidence>
<gene>
    <name evidence="4" type="ORF">THASP1DRAFT_21267</name>
</gene>
<name>A0A4P9XYC7_9FUNG</name>
<organism evidence="4 5">
    <name type="scientific">Thamnocephalis sphaerospora</name>
    <dbReference type="NCBI Taxonomy" id="78915"/>
    <lineage>
        <taxon>Eukaryota</taxon>
        <taxon>Fungi</taxon>
        <taxon>Fungi incertae sedis</taxon>
        <taxon>Zoopagomycota</taxon>
        <taxon>Zoopagomycotina</taxon>
        <taxon>Zoopagomycetes</taxon>
        <taxon>Zoopagales</taxon>
        <taxon>Sigmoideomycetaceae</taxon>
        <taxon>Thamnocephalis</taxon>
    </lineage>
</organism>
<evidence type="ECO:0000256" key="2">
    <source>
        <dbReference type="SAM" id="SignalP"/>
    </source>
</evidence>
<dbReference type="PANTHER" id="PTHR35559">
    <property type="entry name" value="CHITIN-BINDING TYPE-4 DOMAIN-CONTAINING PROTEIN"/>
    <property type="match status" value="1"/>
</dbReference>
<feature type="region of interest" description="Disordered" evidence="1">
    <location>
        <begin position="214"/>
        <end position="240"/>
    </location>
</feature>
<evidence type="ECO:0000313" key="4">
    <source>
        <dbReference type="EMBL" id="RKP11112.1"/>
    </source>
</evidence>
<feature type="signal peptide" evidence="2">
    <location>
        <begin position="1"/>
        <end position="26"/>
    </location>
</feature>
<evidence type="ECO:0000259" key="3">
    <source>
        <dbReference type="Pfam" id="PF24320"/>
    </source>
</evidence>
<evidence type="ECO:0000256" key="1">
    <source>
        <dbReference type="SAM" id="MobiDB-lite"/>
    </source>
</evidence>
<dbReference type="AlphaFoldDB" id="A0A4P9XYC7"/>
<sequence length="286" mass="32139">MSAHHCRLLVGLALLSTLSILPYSQAHSWLECTDFRNSRCYGWQRGWSPQHLDMEMTYRGTTADDRPACFPGRQDEPNYTSDYPMARAAPGQNLTITYLENGHVTKDQLSERPHPKTFTLHWSPVANEDTLEMRSQLTKSNQLGGEFPFDDGKCSEDGVQPGRAKHPCQATFTVPPDATPGRHQVVWLWKFNKAGIEEYTACFDVLVADKGDDGSATAPTTTTPTPPPPQQHTRRPMPKKNRFGYMCGGQRYDPTTHDCDNGRLCPYGHHACGNLCYDYRRCANGK</sequence>
<dbReference type="PANTHER" id="PTHR35559:SF1">
    <property type="entry name" value="CHITIN-BINDING TYPE-4 DOMAIN-CONTAINING PROTEIN"/>
    <property type="match status" value="1"/>
</dbReference>
<feature type="chain" id="PRO_5020538166" description="DUF7492 domain-containing protein" evidence="2">
    <location>
        <begin position="27"/>
        <end position="286"/>
    </location>
</feature>
<feature type="domain" description="DUF7492" evidence="3">
    <location>
        <begin position="25"/>
        <end position="215"/>
    </location>
</feature>
<dbReference type="Pfam" id="PF24320">
    <property type="entry name" value="DUF7492"/>
    <property type="match status" value="1"/>
</dbReference>
<dbReference type="OrthoDB" id="64281at2759"/>
<dbReference type="Proteomes" id="UP000271241">
    <property type="component" value="Unassembled WGS sequence"/>
</dbReference>
<dbReference type="EMBL" id="KZ992426">
    <property type="protein sequence ID" value="RKP11112.1"/>
    <property type="molecule type" value="Genomic_DNA"/>
</dbReference>
<keyword evidence="2" id="KW-0732">Signal</keyword>